<reference evidence="2 3" key="1">
    <citation type="submission" date="2022-07" db="EMBL/GenBank/DDBJ databases">
        <title>Characterization of plant growth promoting rhizobacteria (PGPR) for use as bioinoculants in agriculture.</title>
        <authorList>
            <person name="Hassen A.I."/>
            <person name="Pierneef R."/>
        </authorList>
    </citation>
    <scope>NUCLEOTIDE SEQUENCE [LARGE SCALE GENOMIC DNA]</scope>
    <source>
        <strain evidence="2 3">SARCC-3054</strain>
    </source>
</reference>
<sequence length="247" mass="27406">MNEDSCDINDVTRAASDLVAFGCQIGATQLYDSFSQLRFSEIVSSYANEVIRRVDEGFMSAKQGLLELREEHSDLLNKVSFYAQNGVGVVAGMMQIQIASVHFASRTPKNAVAGTAYSLHGANNIYEGLANIYYGPENPAVVGPIRKLYQFLAGDSSRGNIAYYGVDIGLSIFSILQPVRKPDSVELFIRDSMNYERAYKRMGKISLAFEALIDGITIRNIDNEVTQQTNNKNHRPPLNSFPDIKYP</sequence>
<proteinExistence type="predicted"/>
<name>A0ABT3YYH8_9PSED</name>
<dbReference type="RefSeq" id="WP_267804554.1">
    <property type="nucleotide sequence ID" value="NZ_JANIGP010000017.1"/>
</dbReference>
<evidence type="ECO:0000313" key="2">
    <source>
        <dbReference type="EMBL" id="MCY0110569.1"/>
    </source>
</evidence>
<keyword evidence="3" id="KW-1185">Reference proteome</keyword>
<evidence type="ECO:0000313" key="3">
    <source>
        <dbReference type="Proteomes" id="UP001207830"/>
    </source>
</evidence>
<evidence type="ECO:0000256" key="1">
    <source>
        <dbReference type="SAM" id="MobiDB-lite"/>
    </source>
</evidence>
<dbReference type="Pfam" id="PF13988">
    <property type="entry name" value="DUF4225"/>
    <property type="match status" value="1"/>
</dbReference>
<feature type="region of interest" description="Disordered" evidence="1">
    <location>
        <begin position="227"/>
        <end position="247"/>
    </location>
</feature>
<organism evidence="2 3">
    <name type="scientific">Pseudomonas monsensis</name>
    <dbReference type="NCBI Taxonomy" id="2745509"/>
    <lineage>
        <taxon>Bacteria</taxon>
        <taxon>Pseudomonadati</taxon>
        <taxon>Pseudomonadota</taxon>
        <taxon>Gammaproteobacteria</taxon>
        <taxon>Pseudomonadales</taxon>
        <taxon>Pseudomonadaceae</taxon>
        <taxon>Pseudomonas</taxon>
    </lineage>
</organism>
<gene>
    <name evidence="2" type="ORF">NQF78_19885</name>
</gene>
<dbReference type="InterPro" id="IPR025320">
    <property type="entry name" value="DUF4225"/>
</dbReference>
<accession>A0ABT3YYH8</accession>
<dbReference type="Proteomes" id="UP001207830">
    <property type="component" value="Unassembled WGS sequence"/>
</dbReference>
<comment type="caution">
    <text evidence="2">The sequence shown here is derived from an EMBL/GenBank/DDBJ whole genome shotgun (WGS) entry which is preliminary data.</text>
</comment>
<dbReference type="EMBL" id="JANIGP010000017">
    <property type="protein sequence ID" value="MCY0110569.1"/>
    <property type="molecule type" value="Genomic_DNA"/>
</dbReference>
<protein>
    <submittedName>
        <fullName evidence="2">DUF4225 domain-containing protein</fullName>
    </submittedName>
</protein>